<feature type="transmembrane region" description="Helical" evidence="1">
    <location>
        <begin position="83"/>
        <end position="107"/>
    </location>
</feature>
<evidence type="ECO:0000313" key="2">
    <source>
        <dbReference type="EMBL" id="KOS42521.1"/>
    </source>
</evidence>
<dbReference type="AlphaFoldDB" id="A0A0M8P7W4"/>
<reference evidence="2 3" key="1">
    <citation type="submission" date="2015-08" db="EMBL/GenBank/DDBJ databases">
        <title>Genome sequencing of Penicillium nordicum.</title>
        <authorList>
            <person name="Nguyen H.D."/>
            <person name="Seifert K.A."/>
        </authorList>
    </citation>
    <scope>NUCLEOTIDE SEQUENCE [LARGE SCALE GENOMIC DNA]</scope>
    <source>
        <strain evidence="2 3">DAOMC 185683</strain>
    </source>
</reference>
<feature type="transmembrane region" description="Helical" evidence="1">
    <location>
        <begin position="127"/>
        <end position="152"/>
    </location>
</feature>
<evidence type="ECO:0000256" key="1">
    <source>
        <dbReference type="SAM" id="Phobius"/>
    </source>
</evidence>
<proteinExistence type="predicted"/>
<organism evidence="2 3">
    <name type="scientific">Penicillium nordicum</name>
    <dbReference type="NCBI Taxonomy" id="229535"/>
    <lineage>
        <taxon>Eukaryota</taxon>
        <taxon>Fungi</taxon>
        <taxon>Dikarya</taxon>
        <taxon>Ascomycota</taxon>
        <taxon>Pezizomycotina</taxon>
        <taxon>Eurotiomycetes</taxon>
        <taxon>Eurotiomycetidae</taxon>
        <taxon>Eurotiales</taxon>
        <taxon>Aspergillaceae</taxon>
        <taxon>Penicillium</taxon>
    </lineage>
</organism>
<feature type="transmembrane region" description="Helical" evidence="1">
    <location>
        <begin position="54"/>
        <end position="77"/>
    </location>
</feature>
<keyword evidence="1" id="KW-1133">Transmembrane helix</keyword>
<dbReference type="PANTHER" id="PTHR35184">
    <property type="entry name" value="YALI0C10208P"/>
    <property type="match status" value="1"/>
</dbReference>
<protein>
    <submittedName>
        <fullName evidence="2">Uncharacterized protein</fullName>
    </submittedName>
</protein>
<feature type="transmembrane region" description="Helical" evidence="1">
    <location>
        <begin position="248"/>
        <end position="266"/>
    </location>
</feature>
<dbReference type="STRING" id="229535.A0A0M8P7W4"/>
<dbReference type="EMBL" id="LHQQ01000104">
    <property type="protein sequence ID" value="KOS42521.1"/>
    <property type="molecule type" value="Genomic_DNA"/>
</dbReference>
<dbReference type="InterPro" id="IPR021460">
    <property type="entry name" value="DUF3112"/>
</dbReference>
<accession>A0A0M8P7W4</accession>
<dbReference type="Pfam" id="PF11309">
    <property type="entry name" value="DUF3112"/>
    <property type="match status" value="1"/>
</dbReference>
<keyword evidence="1" id="KW-0472">Membrane</keyword>
<keyword evidence="3" id="KW-1185">Reference proteome</keyword>
<gene>
    <name evidence="2" type="ORF">ACN38_g6617</name>
</gene>
<keyword evidence="1" id="KW-0812">Transmembrane</keyword>
<sequence length="338" mass="37605">MAGPHMSKIASVGGRPTIPLDVPICAVFLALFIAGGACHMTLFRRNLARGHKFVPSGVTFGFCMSRIVANIMRIAWACRPNNASIAIAAQIFVAAGVLLLFILNLLYVHRMFRAVYPVIGWSRPLSWAFKALYALVVATIIMVITCVIQSSYTLNPNILRIDRDIQLYGQTYFAIISFLPLPLLLLVLLSRNRKQIQQVGSGSSVAKVFIVGFVGSLLCLGSSFRAGTSWMPPRPITDPAWYHSKACFYIFNFAIDFSVVAIFFVGRVDQRFWVPNGSSKESIMKCSSSIVPQKGKNLRLLQREPFKILLNPRQTFHQSSSEHIKGIPYACEVEMPKI</sequence>
<name>A0A0M8P7W4_9EURO</name>
<dbReference type="Proteomes" id="UP000037696">
    <property type="component" value="Unassembled WGS sequence"/>
</dbReference>
<comment type="caution">
    <text evidence="2">The sequence shown here is derived from an EMBL/GenBank/DDBJ whole genome shotgun (WGS) entry which is preliminary data.</text>
</comment>
<dbReference type="PANTHER" id="PTHR35184:SF1">
    <property type="entry name" value="INTEGRAL MEMBRANE PROTEIN"/>
    <property type="match status" value="1"/>
</dbReference>
<feature type="transmembrane region" description="Helical" evidence="1">
    <location>
        <begin position="172"/>
        <end position="189"/>
    </location>
</feature>
<feature type="transmembrane region" description="Helical" evidence="1">
    <location>
        <begin position="20"/>
        <end position="42"/>
    </location>
</feature>
<feature type="transmembrane region" description="Helical" evidence="1">
    <location>
        <begin position="209"/>
        <end position="228"/>
    </location>
</feature>
<evidence type="ECO:0000313" key="3">
    <source>
        <dbReference type="Proteomes" id="UP000037696"/>
    </source>
</evidence>
<dbReference type="OrthoDB" id="3357002at2759"/>